<accession>A0A239P9H6</accession>
<keyword evidence="3" id="KW-1185">Reference proteome</keyword>
<dbReference type="Gene3D" id="3.40.50.1820">
    <property type="entry name" value="alpha/beta hydrolase"/>
    <property type="match status" value="1"/>
</dbReference>
<dbReference type="PANTHER" id="PTHR46623">
    <property type="entry name" value="CARBOXYMETHYLENEBUTENOLIDASE-RELATED"/>
    <property type="match status" value="1"/>
</dbReference>
<dbReference type="SUPFAM" id="SSF53474">
    <property type="entry name" value="alpha/beta-Hydrolases"/>
    <property type="match status" value="1"/>
</dbReference>
<dbReference type="InterPro" id="IPR051049">
    <property type="entry name" value="Dienelactone_hydrolase-like"/>
</dbReference>
<name>A0A239P9H6_9ACTN</name>
<dbReference type="AlphaFoldDB" id="A0A239P9H6"/>
<dbReference type="GO" id="GO:0016787">
    <property type="term" value="F:hydrolase activity"/>
    <property type="evidence" value="ECO:0007669"/>
    <property type="project" value="InterPro"/>
</dbReference>
<dbReference type="InterPro" id="IPR029058">
    <property type="entry name" value="AB_hydrolase_fold"/>
</dbReference>
<evidence type="ECO:0000313" key="3">
    <source>
        <dbReference type="Proteomes" id="UP000198282"/>
    </source>
</evidence>
<feature type="domain" description="Dienelactone hydrolase" evidence="1">
    <location>
        <begin position="23"/>
        <end position="247"/>
    </location>
</feature>
<dbReference type="PANTHER" id="PTHR46623:SF6">
    <property type="entry name" value="ALPHA_BETA-HYDROLASES SUPERFAMILY PROTEIN"/>
    <property type="match status" value="1"/>
</dbReference>
<gene>
    <name evidence="2" type="ORF">SAMN05216276_11047</name>
</gene>
<dbReference type="Proteomes" id="UP000198282">
    <property type="component" value="Unassembled WGS sequence"/>
</dbReference>
<evidence type="ECO:0000313" key="2">
    <source>
        <dbReference type="EMBL" id="SNT63731.1"/>
    </source>
</evidence>
<reference evidence="2 3" key="1">
    <citation type="submission" date="2017-06" db="EMBL/GenBank/DDBJ databases">
        <authorList>
            <person name="Kim H.J."/>
            <person name="Triplett B.A."/>
        </authorList>
    </citation>
    <scope>NUCLEOTIDE SEQUENCE [LARGE SCALE GENOMIC DNA]</scope>
    <source>
        <strain evidence="2 3">CGMCC 4.2132</strain>
    </source>
</reference>
<proteinExistence type="predicted"/>
<dbReference type="EMBL" id="FZOD01000104">
    <property type="protein sequence ID" value="SNT63731.1"/>
    <property type="molecule type" value="Genomic_DNA"/>
</dbReference>
<dbReference type="RefSeq" id="WP_245878975.1">
    <property type="nucleotide sequence ID" value="NZ_FZOD01000104.1"/>
</dbReference>
<dbReference type="Pfam" id="PF01738">
    <property type="entry name" value="DLH"/>
    <property type="match status" value="1"/>
</dbReference>
<evidence type="ECO:0000259" key="1">
    <source>
        <dbReference type="Pfam" id="PF01738"/>
    </source>
</evidence>
<dbReference type="InterPro" id="IPR002925">
    <property type="entry name" value="Dienelactn_hydro"/>
</dbReference>
<organism evidence="2 3">
    <name type="scientific">Streptosporangium subroseum</name>
    <dbReference type="NCBI Taxonomy" id="106412"/>
    <lineage>
        <taxon>Bacteria</taxon>
        <taxon>Bacillati</taxon>
        <taxon>Actinomycetota</taxon>
        <taxon>Actinomycetes</taxon>
        <taxon>Streptosporangiales</taxon>
        <taxon>Streptosporangiaceae</taxon>
        <taxon>Streptosporangium</taxon>
    </lineage>
</organism>
<protein>
    <submittedName>
        <fullName evidence="2">Carboxymethylenebutenolidase</fullName>
    </submittedName>
</protein>
<sequence>MPDMNDAMWAGTVEITGSGQAALEAYLARPLGDSPRGGVVVIHHMPGYDDSTKEIVRRFAANGYAAVCPNLYSREGAGVSPDDQAAAARAKGGIPDEQLVGDVAAAMAYLNSLDHANGKIGVIGYCSGGRQSFLAATSLQLDAAVDCYGAFVVNETPPESPLQMKSLISKAPDLSCPLLGLFGADDAYPGPEEVAALSAELEKLGKEHEFHSYPDAGHAFFSPDRPSYRPAAAVEGWKKVFDFFGRHLSV</sequence>